<evidence type="ECO:0000313" key="3">
    <source>
        <dbReference type="Proteomes" id="UP001642540"/>
    </source>
</evidence>
<reference evidence="2 3" key="1">
    <citation type="submission" date="2024-08" db="EMBL/GenBank/DDBJ databases">
        <authorList>
            <person name="Cucini C."/>
            <person name="Frati F."/>
        </authorList>
    </citation>
    <scope>NUCLEOTIDE SEQUENCE [LARGE SCALE GENOMIC DNA]</scope>
</reference>
<dbReference type="Gene3D" id="3.40.50.1820">
    <property type="entry name" value="alpha/beta hydrolase"/>
    <property type="match status" value="1"/>
</dbReference>
<accession>A0ABP1RN12</accession>
<dbReference type="PANTHER" id="PTHR11005">
    <property type="entry name" value="LYSOSOMAL ACID LIPASE-RELATED"/>
    <property type="match status" value="1"/>
</dbReference>
<protein>
    <recommendedName>
        <fullName evidence="1">Partial AB-hydrolase lipase domain-containing protein</fullName>
    </recommendedName>
</protein>
<proteinExistence type="predicted"/>
<feature type="domain" description="Partial AB-hydrolase lipase" evidence="1">
    <location>
        <begin position="77"/>
        <end position="133"/>
    </location>
</feature>
<dbReference type="InterPro" id="IPR006693">
    <property type="entry name" value="AB_hydrolase_lipase"/>
</dbReference>
<evidence type="ECO:0000259" key="1">
    <source>
        <dbReference type="Pfam" id="PF04083"/>
    </source>
</evidence>
<dbReference type="InterPro" id="IPR029058">
    <property type="entry name" value="AB_hydrolase_fold"/>
</dbReference>
<organism evidence="2 3">
    <name type="scientific">Orchesella dallaii</name>
    <dbReference type="NCBI Taxonomy" id="48710"/>
    <lineage>
        <taxon>Eukaryota</taxon>
        <taxon>Metazoa</taxon>
        <taxon>Ecdysozoa</taxon>
        <taxon>Arthropoda</taxon>
        <taxon>Hexapoda</taxon>
        <taxon>Collembola</taxon>
        <taxon>Entomobryomorpha</taxon>
        <taxon>Entomobryoidea</taxon>
        <taxon>Orchesellidae</taxon>
        <taxon>Orchesellinae</taxon>
        <taxon>Orchesella</taxon>
    </lineage>
</organism>
<keyword evidence="3" id="KW-1185">Reference proteome</keyword>
<sequence>MKNKILMFSTSVLVISLIVNSLIYYCNSLGFGERKCAQYKPSRIDITFSHRNQCLQSVKASQNETTNEWNMNTLEEIETRGYKVSTHTILSKDGYYSTLYRISGGKRSPSNPGKRSILVFHGFAAAAQSWIIQPGSRNLAFTLADASYDVWLANIRGTTASKNHTHLNADTDSAYWDFGIEQVSTLDLPLMVSLILQETGTDKIYYVCHSAGCEIQLAGLVDVPELNDKIEASFYLAPGGFVGSGYNPIFNLLRLIGTPLQQLLLKISGGKMSGEPSALLKFLGLSADNICKWSFTRCGICDNFLFALYGADPEQMDYNNFPNIIKKLQDNGPWRIFFHGVQMVKACEFLRYDFGERRNLLEYGSANPPVYNLSSMTVPTYIFYGEGDNFLTPWDMARMKAAIPKQFVKGFYQVDWPKFNHIDFLIAKDAMFWYITRFGILWMKLNRNGSYKIFSGLTGIPFLKVSVIVYDLV</sequence>
<evidence type="ECO:0000313" key="2">
    <source>
        <dbReference type="EMBL" id="CAL8131343.1"/>
    </source>
</evidence>
<name>A0ABP1RN12_9HEXA</name>
<dbReference type="Pfam" id="PF04083">
    <property type="entry name" value="Abhydro_lipase"/>
    <property type="match status" value="1"/>
</dbReference>
<dbReference type="SUPFAM" id="SSF53474">
    <property type="entry name" value="alpha/beta-Hydrolases"/>
    <property type="match status" value="1"/>
</dbReference>
<comment type="caution">
    <text evidence="2">The sequence shown here is derived from an EMBL/GenBank/DDBJ whole genome shotgun (WGS) entry which is preliminary data.</text>
</comment>
<dbReference type="Proteomes" id="UP001642540">
    <property type="component" value="Unassembled WGS sequence"/>
</dbReference>
<gene>
    <name evidence="2" type="ORF">ODALV1_LOCUS24138</name>
</gene>
<dbReference type="EMBL" id="CAXLJM020000086">
    <property type="protein sequence ID" value="CAL8131343.1"/>
    <property type="molecule type" value="Genomic_DNA"/>
</dbReference>